<dbReference type="SMART" id="SM00054">
    <property type="entry name" value="EFh"/>
    <property type="match status" value="2"/>
</dbReference>
<keyword evidence="9" id="KW-1185">Reference proteome</keyword>
<feature type="domain" description="Calponin-homology (CH)" evidence="6">
    <location>
        <begin position="293"/>
        <end position="396"/>
    </location>
</feature>
<dbReference type="GO" id="GO:0051017">
    <property type="term" value="P:actin filament bundle assembly"/>
    <property type="evidence" value="ECO:0007669"/>
    <property type="project" value="InterPro"/>
</dbReference>
<feature type="domain" description="Calponin-homology (CH)" evidence="6">
    <location>
        <begin position="417"/>
        <end position="523"/>
    </location>
</feature>
<dbReference type="Pfam" id="PF13499">
    <property type="entry name" value="EF-hand_7"/>
    <property type="match status" value="1"/>
</dbReference>
<dbReference type="PROSITE" id="PS50222">
    <property type="entry name" value="EF_HAND_2"/>
    <property type="match status" value="1"/>
</dbReference>
<comment type="caution">
    <text evidence="8">The sequence shown here is derived from an EMBL/GenBank/DDBJ whole genome shotgun (WGS) entry which is preliminary data.</text>
</comment>
<evidence type="ECO:0000313" key="8">
    <source>
        <dbReference type="EMBL" id="RHZ80368.1"/>
    </source>
</evidence>
<evidence type="ECO:0000256" key="1">
    <source>
        <dbReference type="ARBA" id="ARBA00022723"/>
    </source>
</evidence>
<dbReference type="FunFam" id="1.10.418.10:FF:000042">
    <property type="entry name" value="Fimbrin, putative"/>
    <property type="match status" value="1"/>
</dbReference>
<dbReference type="Pfam" id="PF00307">
    <property type="entry name" value="CH"/>
    <property type="match status" value="4"/>
</dbReference>
<evidence type="ECO:0000256" key="5">
    <source>
        <dbReference type="ARBA" id="ARBA00073963"/>
    </source>
</evidence>
<evidence type="ECO:0000259" key="6">
    <source>
        <dbReference type="PROSITE" id="PS50021"/>
    </source>
</evidence>
<evidence type="ECO:0000313" key="9">
    <source>
        <dbReference type="Proteomes" id="UP000266861"/>
    </source>
</evidence>
<feature type="domain" description="Calponin-homology (CH)" evidence="6">
    <location>
        <begin position="145"/>
        <end position="265"/>
    </location>
</feature>
<dbReference type="GO" id="GO:0051639">
    <property type="term" value="P:actin filament network formation"/>
    <property type="evidence" value="ECO:0007669"/>
    <property type="project" value="TreeGrafter"/>
</dbReference>
<dbReference type="InterPro" id="IPR002048">
    <property type="entry name" value="EF_hand_dom"/>
</dbReference>
<dbReference type="GO" id="GO:0030479">
    <property type="term" value="C:actin cortical patch"/>
    <property type="evidence" value="ECO:0007669"/>
    <property type="project" value="UniProtKB-ARBA"/>
</dbReference>
<dbReference type="CDD" id="cd21294">
    <property type="entry name" value="CH_FIMB_rpt1"/>
    <property type="match status" value="1"/>
</dbReference>
<dbReference type="PROSITE" id="PS00020">
    <property type="entry name" value="ACTININ_2"/>
    <property type="match status" value="1"/>
</dbReference>
<dbReference type="GO" id="GO:0005509">
    <property type="term" value="F:calcium ion binding"/>
    <property type="evidence" value="ECO:0007669"/>
    <property type="project" value="InterPro"/>
</dbReference>
<protein>
    <recommendedName>
        <fullName evidence="5">Fimbrin</fullName>
    </recommendedName>
</protein>
<evidence type="ECO:0000256" key="3">
    <source>
        <dbReference type="ARBA" id="ARBA00022837"/>
    </source>
</evidence>
<dbReference type="SUPFAM" id="SSF47473">
    <property type="entry name" value="EF-hand"/>
    <property type="match status" value="1"/>
</dbReference>
<dbReference type="PANTHER" id="PTHR19961:SF18">
    <property type="entry name" value="FI19014P1"/>
    <property type="match status" value="1"/>
</dbReference>
<dbReference type="Gene3D" id="1.10.418.10">
    <property type="entry name" value="Calponin-like domain"/>
    <property type="match status" value="4"/>
</dbReference>
<dbReference type="AlphaFoldDB" id="A0A397J108"/>
<dbReference type="OrthoDB" id="431378at2759"/>
<dbReference type="GO" id="GO:0051015">
    <property type="term" value="F:actin filament binding"/>
    <property type="evidence" value="ECO:0007669"/>
    <property type="project" value="InterPro"/>
</dbReference>
<dbReference type="GO" id="GO:0005884">
    <property type="term" value="C:actin filament"/>
    <property type="evidence" value="ECO:0007669"/>
    <property type="project" value="TreeGrafter"/>
</dbReference>
<organism evidence="8 9">
    <name type="scientific">Diversispora epigaea</name>
    <dbReference type="NCBI Taxonomy" id="1348612"/>
    <lineage>
        <taxon>Eukaryota</taxon>
        <taxon>Fungi</taxon>
        <taxon>Fungi incertae sedis</taxon>
        <taxon>Mucoromycota</taxon>
        <taxon>Glomeromycotina</taxon>
        <taxon>Glomeromycetes</taxon>
        <taxon>Diversisporales</taxon>
        <taxon>Diversisporaceae</taxon>
        <taxon>Diversispora</taxon>
    </lineage>
</organism>
<dbReference type="STRING" id="1348612.A0A397J108"/>
<feature type="domain" description="EF-hand" evidence="7">
    <location>
        <begin position="46"/>
        <end position="81"/>
    </location>
</feature>
<dbReference type="FunFam" id="1.10.418.10:FF:000010">
    <property type="entry name" value="Plastin-3 isoform 1"/>
    <property type="match status" value="1"/>
</dbReference>
<keyword evidence="2" id="KW-0677">Repeat</keyword>
<keyword evidence="3" id="KW-0106">Calcium</keyword>
<reference evidence="8 9" key="1">
    <citation type="submission" date="2018-08" db="EMBL/GenBank/DDBJ databases">
        <title>Genome and evolution of the arbuscular mycorrhizal fungus Diversispora epigaea (formerly Glomus versiforme) and its bacterial endosymbionts.</title>
        <authorList>
            <person name="Sun X."/>
            <person name="Fei Z."/>
            <person name="Harrison M."/>
        </authorList>
    </citation>
    <scope>NUCLEOTIDE SEQUENCE [LARGE SCALE GENOMIC DNA]</scope>
    <source>
        <strain evidence="8 9">IT104</strain>
    </source>
</reference>
<dbReference type="PROSITE" id="PS00018">
    <property type="entry name" value="EF_HAND_1"/>
    <property type="match status" value="1"/>
</dbReference>
<dbReference type="InterPro" id="IPR011992">
    <property type="entry name" value="EF-hand-dom_pair"/>
</dbReference>
<dbReference type="PANTHER" id="PTHR19961">
    <property type="entry name" value="FIMBRIN/PLASTIN"/>
    <property type="match status" value="1"/>
</dbReference>
<evidence type="ECO:0000256" key="2">
    <source>
        <dbReference type="ARBA" id="ARBA00022737"/>
    </source>
</evidence>
<dbReference type="GO" id="GO:0032432">
    <property type="term" value="C:actin filament bundle"/>
    <property type="evidence" value="ECO:0007669"/>
    <property type="project" value="TreeGrafter"/>
</dbReference>
<dbReference type="Gene3D" id="1.10.238.10">
    <property type="entry name" value="EF-hand"/>
    <property type="match status" value="1"/>
</dbReference>
<dbReference type="InterPro" id="IPR039959">
    <property type="entry name" value="Fimbrin/Plastin"/>
</dbReference>
<dbReference type="InterPro" id="IPR001589">
    <property type="entry name" value="Actinin_actin-bd_CS"/>
</dbReference>
<dbReference type="CDD" id="cd21303">
    <property type="entry name" value="CH_FIMB_rpt4"/>
    <property type="match status" value="1"/>
</dbReference>
<dbReference type="GO" id="GO:0110009">
    <property type="term" value="P:formin-nucleated actin cable organization"/>
    <property type="evidence" value="ECO:0007669"/>
    <property type="project" value="UniProtKB-ARBA"/>
</dbReference>
<proteinExistence type="predicted"/>
<dbReference type="EMBL" id="PQFF01000128">
    <property type="protein sequence ID" value="RHZ80368.1"/>
    <property type="molecule type" value="Genomic_DNA"/>
</dbReference>
<keyword evidence="4" id="KW-0009">Actin-binding</keyword>
<dbReference type="CDD" id="cd21297">
    <property type="entry name" value="CH_FIMB_rpt2"/>
    <property type="match status" value="1"/>
</dbReference>
<sequence length="648" mass="73652">MLFTYNHKNCYKDGIEIVKIHKNYREHTKIMNVMQLAKKFPQFSQQEIFDLSAKFNKIDLDGNGAIEQKEVVKALQNMDDKNSYDEIRSALKGISLSSTGKVELEEFVELIAKLREGRHKHAFEVNKHKITVQGSSSSVSHTINEDERTEFTRHINQALADDPNVKDKVPIDTNTMQLFDECKDGLILGKLINDSVPDTIDERVLNVPVRGKPINKFQMTENNNLVIFSAKGIGCNVVNIGSADLIEGREHLILGLIWQIIKIGLLNKIDIKLHPELYRLLEDDETLDQFLKLPPDQILLRWFNYHLKAANWNRRVENFSKDVKDGENYTVLLNQLSPDLCSRDPLREHDLLERAEKVLQNAEKLGCRKYLTPKALVAGNPKLNLAFVAHLFNTHPCLDPLDEEEKAELEEFDDSDDREARVFALWMNSLDVTPAVNNLYEDLKDGLIILQTMDKIKPGTVNWKKVNKSENLSRFKQVENTNYAITLGKLLRFTLVNIQGADICDGTKTLVLGLVWQMMRINIIQTLTSLSKGGREITDEDMVKWANDTVNRGGKSSKMRSFKDQSLRNGLFLIDLLNGIRPGVVDYSLVTRGVSDDDATLNARYAISIARKIGATIFLLPEDIVEVRPRLILTFVGSLMALDKSANR</sequence>
<accession>A0A397J108</accession>
<dbReference type="FunFam" id="1.10.418.10:FF:000027">
    <property type="entry name" value="Probable fimbrin"/>
    <property type="match status" value="1"/>
</dbReference>
<dbReference type="InterPro" id="IPR036872">
    <property type="entry name" value="CH_dom_sf"/>
</dbReference>
<evidence type="ECO:0000256" key="4">
    <source>
        <dbReference type="ARBA" id="ARBA00023203"/>
    </source>
</evidence>
<dbReference type="CDD" id="cd00051">
    <property type="entry name" value="EFh"/>
    <property type="match status" value="1"/>
</dbReference>
<dbReference type="SUPFAM" id="SSF47576">
    <property type="entry name" value="Calponin-homology domain, CH-domain"/>
    <property type="match status" value="1"/>
</dbReference>
<dbReference type="Proteomes" id="UP000266861">
    <property type="component" value="Unassembled WGS sequence"/>
</dbReference>
<gene>
    <name evidence="8" type="ORF">Glove_137g34</name>
</gene>
<dbReference type="InterPro" id="IPR018247">
    <property type="entry name" value="EF_Hand_1_Ca_BS"/>
</dbReference>
<dbReference type="SMART" id="SM00033">
    <property type="entry name" value="CH"/>
    <property type="match status" value="4"/>
</dbReference>
<dbReference type="FunFam" id="1.10.418.10:FF:000016">
    <property type="entry name" value="Probable fimbrin"/>
    <property type="match status" value="1"/>
</dbReference>
<keyword evidence="1" id="KW-0479">Metal-binding</keyword>
<dbReference type="InterPro" id="IPR001715">
    <property type="entry name" value="CH_dom"/>
</dbReference>
<evidence type="ECO:0000259" key="7">
    <source>
        <dbReference type="PROSITE" id="PS50222"/>
    </source>
</evidence>
<feature type="domain" description="Calponin-homology (CH)" evidence="6">
    <location>
        <begin position="536"/>
        <end position="644"/>
    </location>
</feature>
<name>A0A397J108_9GLOM</name>
<dbReference type="PROSITE" id="PS50021">
    <property type="entry name" value="CH"/>
    <property type="match status" value="4"/>
</dbReference>
<dbReference type="CDD" id="cd21300">
    <property type="entry name" value="CH_FIMB_rpt3"/>
    <property type="match status" value="1"/>
</dbReference>